<dbReference type="OrthoDB" id="10411244at2759"/>
<organism evidence="1 2">
    <name type="scientific">Gossypium schwendimanii</name>
    <name type="common">Cotton</name>
    <dbReference type="NCBI Taxonomy" id="34291"/>
    <lineage>
        <taxon>Eukaryota</taxon>
        <taxon>Viridiplantae</taxon>
        <taxon>Streptophyta</taxon>
        <taxon>Embryophyta</taxon>
        <taxon>Tracheophyta</taxon>
        <taxon>Spermatophyta</taxon>
        <taxon>Magnoliopsida</taxon>
        <taxon>eudicotyledons</taxon>
        <taxon>Gunneridae</taxon>
        <taxon>Pentapetalae</taxon>
        <taxon>rosids</taxon>
        <taxon>malvids</taxon>
        <taxon>Malvales</taxon>
        <taxon>Malvaceae</taxon>
        <taxon>Malvoideae</taxon>
        <taxon>Gossypium</taxon>
    </lineage>
</organism>
<proteinExistence type="predicted"/>
<name>A0A7J9M8F4_GOSSC</name>
<dbReference type="Proteomes" id="UP000593576">
    <property type="component" value="Unassembled WGS sequence"/>
</dbReference>
<gene>
    <name evidence="1" type="ORF">Goshw_029528</name>
</gene>
<comment type="caution">
    <text evidence="1">The sequence shown here is derived from an EMBL/GenBank/DDBJ whole genome shotgun (WGS) entry which is preliminary data.</text>
</comment>
<evidence type="ECO:0000313" key="1">
    <source>
        <dbReference type="EMBL" id="MBA0867353.1"/>
    </source>
</evidence>
<protein>
    <submittedName>
        <fullName evidence="1">Uncharacterized protein</fullName>
    </submittedName>
</protein>
<dbReference type="AlphaFoldDB" id="A0A7J9M8F4"/>
<evidence type="ECO:0000313" key="2">
    <source>
        <dbReference type="Proteomes" id="UP000593576"/>
    </source>
</evidence>
<keyword evidence="2" id="KW-1185">Reference proteome</keyword>
<reference evidence="1 2" key="1">
    <citation type="journal article" date="2019" name="Genome Biol. Evol.">
        <title>Insights into the evolution of the New World diploid cottons (Gossypium, subgenus Houzingenia) based on genome sequencing.</title>
        <authorList>
            <person name="Grover C.E."/>
            <person name="Arick M.A. 2nd"/>
            <person name="Thrash A."/>
            <person name="Conover J.L."/>
            <person name="Sanders W.S."/>
            <person name="Peterson D.G."/>
            <person name="Frelichowski J.E."/>
            <person name="Scheffler J.A."/>
            <person name="Scheffler B.E."/>
            <person name="Wendel J.F."/>
        </authorList>
    </citation>
    <scope>NUCLEOTIDE SEQUENCE [LARGE SCALE GENOMIC DNA]</scope>
    <source>
        <strain evidence="1">1</strain>
        <tissue evidence="1">Leaf</tissue>
    </source>
</reference>
<accession>A0A7J9M8F4</accession>
<dbReference type="EMBL" id="JABFAF010000009">
    <property type="protein sequence ID" value="MBA0867353.1"/>
    <property type="molecule type" value="Genomic_DNA"/>
</dbReference>
<sequence>MDCGPNLCFCVCIAGEKQHKACGVIAQESLYGTNLAYVITSASSIK</sequence>